<name>A0ABC8TMK6_9AQUA</name>
<gene>
    <name evidence="2" type="ORF">ILEXP_LOCUS38745</name>
</gene>
<organism evidence="2 3">
    <name type="scientific">Ilex paraguariensis</name>
    <name type="common">yerba mate</name>
    <dbReference type="NCBI Taxonomy" id="185542"/>
    <lineage>
        <taxon>Eukaryota</taxon>
        <taxon>Viridiplantae</taxon>
        <taxon>Streptophyta</taxon>
        <taxon>Embryophyta</taxon>
        <taxon>Tracheophyta</taxon>
        <taxon>Spermatophyta</taxon>
        <taxon>Magnoliopsida</taxon>
        <taxon>eudicotyledons</taxon>
        <taxon>Gunneridae</taxon>
        <taxon>Pentapetalae</taxon>
        <taxon>asterids</taxon>
        <taxon>campanulids</taxon>
        <taxon>Aquifoliales</taxon>
        <taxon>Aquifoliaceae</taxon>
        <taxon>Ilex</taxon>
    </lineage>
</organism>
<feature type="compositionally biased region" description="Polar residues" evidence="1">
    <location>
        <begin position="12"/>
        <end position="25"/>
    </location>
</feature>
<dbReference type="AlphaFoldDB" id="A0ABC8TMK6"/>
<evidence type="ECO:0000313" key="2">
    <source>
        <dbReference type="EMBL" id="CAK9169302.1"/>
    </source>
</evidence>
<feature type="non-terminal residue" evidence="2">
    <location>
        <position position="1"/>
    </location>
</feature>
<dbReference type="EMBL" id="CAUOFW020005280">
    <property type="protein sequence ID" value="CAK9169302.1"/>
    <property type="molecule type" value="Genomic_DNA"/>
</dbReference>
<evidence type="ECO:0000313" key="3">
    <source>
        <dbReference type="Proteomes" id="UP001642360"/>
    </source>
</evidence>
<feature type="region of interest" description="Disordered" evidence="1">
    <location>
        <begin position="64"/>
        <end position="92"/>
    </location>
</feature>
<keyword evidence="3" id="KW-1185">Reference proteome</keyword>
<feature type="region of interest" description="Disordered" evidence="1">
    <location>
        <begin position="1"/>
        <end position="34"/>
    </location>
</feature>
<protein>
    <submittedName>
        <fullName evidence="2">Uncharacterized protein</fullName>
    </submittedName>
</protein>
<evidence type="ECO:0000256" key="1">
    <source>
        <dbReference type="SAM" id="MobiDB-lite"/>
    </source>
</evidence>
<accession>A0ABC8TMK6</accession>
<dbReference type="Proteomes" id="UP001642360">
    <property type="component" value="Unassembled WGS sequence"/>
</dbReference>
<comment type="caution">
    <text evidence="2">The sequence shown here is derived from an EMBL/GenBank/DDBJ whole genome shotgun (WGS) entry which is preliminary data.</text>
</comment>
<sequence>LKKPPTIDGPGTINSIKLPSNNQLRKTQRKSTWEAGIRREARKHLESRGKKEQATEQIEVFKKRRKRGEMAKEVTGEGGKMRRLNAREIRQM</sequence>
<reference evidence="2 3" key="1">
    <citation type="submission" date="2024-02" db="EMBL/GenBank/DDBJ databases">
        <authorList>
            <person name="Vignale AGUSTIN F."/>
            <person name="Sosa J E."/>
            <person name="Modenutti C."/>
        </authorList>
    </citation>
    <scope>NUCLEOTIDE SEQUENCE [LARGE SCALE GENOMIC DNA]</scope>
</reference>
<feature type="non-terminal residue" evidence="2">
    <location>
        <position position="92"/>
    </location>
</feature>
<proteinExistence type="predicted"/>